<organism evidence="3">
    <name type="scientific">Bathycoccus sp. RCC716 virus 2</name>
    <dbReference type="NCBI Taxonomy" id="2530039"/>
    <lineage>
        <taxon>Viruses</taxon>
        <taxon>Varidnaviria</taxon>
        <taxon>Bamfordvirae</taxon>
        <taxon>Nucleocytoviricota</taxon>
        <taxon>Megaviricetes</taxon>
        <taxon>Algavirales</taxon>
        <taxon>Phycodnaviridae</taxon>
        <taxon>Prasinovirus</taxon>
    </lineage>
</organism>
<proteinExistence type="predicted"/>
<reference evidence="3" key="1">
    <citation type="submission" date="2019-02" db="EMBL/GenBank/DDBJ databases">
        <authorList>
            <person name="Bachy C."/>
            <person name="Yung C.-M."/>
            <person name="Roux S."/>
            <person name="Sullivan M.B."/>
            <person name="Worden A.Z."/>
        </authorList>
    </citation>
    <scope>NUCLEOTIDE SEQUENCE</scope>
    <source>
        <strain evidence="3">BII-V2</strain>
    </source>
</reference>
<feature type="compositionally biased region" description="Acidic residues" evidence="1">
    <location>
        <begin position="77"/>
        <end position="93"/>
    </location>
</feature>
<feature type="transmembrane region" description="Helical" evidence="2">
    <location>
        <begin position="6"/>
        <end position="25"/>
    </location>
</feature>
<name>A0A7S6SX26_9PHYC</name>
<dbReference type="EMBL" id="MK522038">
    <property type="protein sequence ID" value="QOR60404.1"/>
    <property type="molecule type" value="Genomic_DNA"/>
</dbReference>
<feature type="region of interest" description="Disordered" evidence="1">
    <location>
        <begin position="32"/>
        <end position="99"/>
    </location>
</feature>
<keyword evidence="2" id="KW-1133">Transmembrane helix</keyword>
<evidence type="ECO:0000313" key="3">
    <source>
        <dbReference type="EMBL" id="QOR60404.1"/>
    </source>
</evidence>
<sequence length="99" mass="10556">MDPKIIAGVLVALIIFGALLWKFVFKTSGGAPEISVDEPTPITGPTPADPIDDAIMGEGETVPEEETTELDTAPATDEAEEEAAQQEDAQEEPEGYRIQ</sequence>
<accession>A0A7S6SX26</accession>
<keyword evidence="2" id="KW-0472">Membrane</keyword>
<evidence type="ECO:0000256" key="1">
    <source>
        <dbReference type="SAM" id="MobiDB-lite"/>
    </source>
</evidence>
<protein>
    <submittedName>
        <fullName evidence="3">Uncharacterized protein</fullName>
    </submittedName>
</protein>
<evidence type="ECO:0000256" key="2">
    <source>
        <dbReference type="SAM" id="Phobius"/>
    </source>
</evidence>
<keyword evidence="2" id="KW-0812">Transmembrane</keyword>